<proteinExistence type="predicted"/>
<dbReference type="Gene3D" id="2.40.30.170">
    <property type="match status" value="1"/>
</dbReference>
<keyword evidence="2" id="KW-0812">Transmembrane</keyword>
<evidence type="ECO:0000313" key="4">
    <source>
        <dbReference type="Proteomes" id="UP000663923"/>
    </source>
</evidence>
<keyword evidence="2" id="KW-1133">Transmembrane helix</keyword>
<dbReference type="Proteomes" id="UP000663923">
    <property type="component" value="Chromosome"/>
</dbReference>
<dbReference type="Gene3D" id="1.10.287.470">
    <property type="entry name" value="Helix hairpin bin"/>
    <property type="match status" value="1"/>
</dbReference>
<feature type="coiled-coil region" evidence="1">
    <location>
        <begin position="167"/>
        <end position="194"/>
    </location>
</feature>
<dbReference type="PANTHER" id="PTHR30469">
    <property type="entry name" value="MULTIDRUG RESISTANCE PROTEIN MDTA"/>
    <property type="match status" value="1"/>
</dbReference>
<keyword evidence="2" id="KW-0472">Membrane</keyword>
<evidence type="ECO:0000256" key="2">
    <source>
        <dbReference type="SAM" id="Phobius"/>
    </source>
</evidence>
<name>A0ABX7T2A5_9SPHN</name>
<organism evidence="3 4">
    <name type="scientific">Parasphingorhabdus cellanae</name>
    <dbReference type="NCBI Taxonomy" id="2806553"/>
    <lineage>
        <taxon>Bacteria</taxon>
        <taxon>Pseudomonadati</taxon>
        <taxon>Pseudomonadota</taxon>
        <taxon>Alphaproteobacteria</taxon>
        <taxon>Sphingomonadales</taxon>
        <taxon>Sphingomonadaceae</taxon>
        <taxon>Parasphingorhabdus</taxon>
    </lineage>
</organism>
<feature type="transmembrane region" description="Helical" evidence="2">
    <location>
        <begin position="12"/>
        <end position="35"/>
    </location>
</feature>
<keyword evidence="4" id="KW-1185">Reference proteome</keyword>
<evidence type="ECO:0000313" key="3">
    <source>
        <dbReference type="EMBL" id="QTD55286.1"/>
    </source>
</evidence>
<gene>
    <name evidence="3" type="ORF">J4G78_13825</name>
</gene>
<keyword evidence="1" id="KW-0175">Coiled coil</keyword>
<dbReference type="Gene3D" id="2.40.50.100">
    <property type="match status" value="1"/>
</dbReference>
<protein>
    <submittedName>
        <fullName evidence="3">Efflux RND transporter periplasmic adaptor subunit</fullName>
    </submittedName>
</protein>
<sequence>MLETFFNRLKEVSFVRTILPVLAIVAIIVAVIIVLSGQPDRSEEQPAINPPKATAAFGNQPSVAGAGVVEPSSEVINIGTSLAGIVTKVYVSPGDQVTEGQPLFLVDDRAIRSQISEASAAIARARAARETARALLATAQQQSSLYNGIEDPRAVSRQEVIDRSGAVRTAQAQLRQAEADIRSAEAARARASTDLGRLTVRAPIAAEILSVNIRPGEYANPGGPQGGGGDPYMEIGNTTPLHVRIDIDENEIGRVAMGKEAVVSPRGQASERVKAQFVRAEPLVTPKTSLTNSATERVDVRVLQLIYQIPTDQGFFVGQQVDAFVRAKNGAQNNVKKAGETK</sequence>
<evidence type="ECO:0000256" key="1">
    <source>
        <dbReference type="SAM" id="Coils"/>
    </source>
</evidence>
<dbReference type="EMBL" id="CP071794">
    <property type="protein sequence ID" value="QTD55286.1"/>
    <property type="molecule type" value="Genomic_DNA"/>
</dbReference>
<dbReference type="RefSeq" id="WP_207987110.1">
    <property type="nucleotide sequence ID" value="NZ_CP071794.1"/>
</dbReference>
<dbReference type="PANTHER" id="PTHR30469:SF15">
    <property type="entry name" value="HLYD FAMILY OF SECRETION PROTEINS"/>
    <property type="match status" value="1"/>
</dbReference>
<accession>A0ABX7T2A5</accession>
<dbReference type="SUPFAM" id="SSF111369">
    <property type="entry name" value="HlyD-like secretion proteins"/>
    <property type="match status" value="1"/>
</dbReference>
<reference evidence="3 4" key="1">
    <citation type="submission" date="2021-03" db="EMBL/GenBank/DDBJ databases">
        <title>Complete genome of Parasphingorhabdus_sp.JHSY0214.</title>
        <authorList>
            <person name="Yoo J.H."/>
            <person name="Bae J.W."/>
        </authorList>
    </citation>
    <scope>NUCLEOTIDE SEQUENCE [LARGE SCALE GENOMIC DNA]</scope>
    <source>
        <strain evidence="3 4">JHSY0214</strain>
    </source>
</reference>